<dbReference type="OrthoDB" id="1937287at2759"/>
<name>A0A5B6VKN3_9ROSI</name>
<proteinExistence type="predicted"/>
<comment type="caution">
    <text evidence="1">The sequence shown here is derived from an EMBL/GenBank/DDBJ whole genome shotgun (WGS) entry which is preliminary data.</text>
</comment>
<sequence>MRANVQQITFNAFDAMKCADENEQCHAIGFLDSAVEEEFAKFFHIKFDDDGDPFELAEAEMTCEFTETKKFEYRQGRSFEFLNWSNHSFKPPRPSIEDLLTLELKHLPLHLEYAYLGDNNTLPVKSKKPLGWTIADIKGIMHKILLEDCRGNSIEQ</sequence>
<dbReference type="Proteomes" id="UP000325315">
    <property type="component" value="Unassembled WGS sequence"/>
</dbReference>
<dbReference type="EMBL" id="SMMG02000006">
    <property type="protein sequence ID" value="KAA3469702.1"/>
    <property type="molecule type" value="Genomic_DNA"/>
</dbReference>
<accession>A0A5B6VKN3</accession>
<protein>
    <submittedName>
        <fullName evidence="1">Retrovirus-related Pol polyprotein from transposon opus</fullName>
    </submittedName>
</protein>
<organism evidence="1 2">
    <name type="scientific">Gossypium australe</name>
    <dbReference type="NCBI Taxonomy" id="47621"/>
    <lineage>
        <taxon>Eukaryota</taxon>
        <taxon>Viridiplantae</taxon>
        <taxon>Streptophyta</taxon>
        <taxon>Embryophyta</taxon>
        <taxon>Tracheophyta</taxon>
        <taxon>Spermatophyta</taxon>
        <taxon>Magnoliopsida</taxon>
        <taxon>eudicotyledons</taxon>
        <taxon>Gunneridae</taxon>
        <taxon>Pentapetalae</taxon>
        <taxon>rosids</taxon>
        <taxon>malvids</taxon>
        <taxon>Malvales</taxon>
        <taxon>Malvaceae</taxon>
        <taxon>Malvoideae</taxon>
        <taxon>Gossypium</taxon>
    </lineage>
</organism>
<reference evidence="2" key="1">
    <citation type="journal article" date="2019" name="Plant Biotechnol. J.">
        <title>Genome sequencing of the Australian wild diploid species Gossypium australe highlights disease resistance and delayed gland morphogenesis.</title>
        <authorList>
            <person name="Cai Y."/>
            <person name="Cai X."/>
            <person name="Wang Q."/>
            <person name="Wang P."/>
            <person name="Zhang Y."/>
            <person name="Cai C."/>
            <person name="Xu Y."/>
            <person name="Wang K."/>
            <person name="Zhou Z."/>
            <person name="Wang C."/>
            <person name="Geng S."/>
            <person name="Li B."/>
            <person name="Dong Q."/>
            <person name="Hou Y."/>
            <person name="Wang H."/>
            <person name="Ai P."/>
            <person name="Liu Z."/>
            <person name="Yi F."/>
            <person name="Sun M."/>
            <person name="An G."/>
            <person name="Cheng J."/>
            <person name="Zhang Y."/>
            <person name="Shi Q."/>
            <person name="Xie Y."/>
            <person name="Shi X."/>
            <person name="Chang Y."/>
            <person name="Huang F."/>
            <person name="Chen Y."/>
            <person name="Hong S."/>
            <person name="Mi L."/>
            <person name="Sun Q."/>
            <person name="Zhang L."/>
            <person name="Zhou B."/>
            <person name="Peng R."/>
            <person name="Zhang X."/>
            <person name="Liu F."/>
        </authorList>
    </citation>
    <scope>NUCLEOTIDE SEQUENCE [LARGE SCALE GENOMIC DNA]</scope>
    <source>
        <strain evidence="2">cv. PA1801</strain>
    </source>
</reference>
<dbReference type="AlphaFoldDB" id="A0A5B6VKN3"/>
<gene>
    <name evidence="1" type="ORF">EPI10_015464</name>
</gene>
<keyword evidence="2" id="KW-1185">Reference proteome</keyword>
<evidence type="ECO:0000313" key="1">
    <source>
        <dbReference type="EMBL" id="KAA3469702.1"/>
    </source>
</evidence>
<evidence type="ECO:0000313" key="2">
    <source>
        <dbReference type="Proteomes" id="UP000325315"/>
    </source>
</evidence>